<name>A0A218X397_PUNGR</name>
<evidence type="ECO:0000256" key="1">
    <source>
        <dbReference type="SAM" id="MobiDB-lite"/>
    </source>
</evidence>
<dbReference type="AlphaFoldDB" id="A0A218X397"/>
<organism evidence="2 3">
    <name type="scientific">Punica granatum</name>
    <name type="common">Pomegranate</name>
    <dbReference type="NCBI Taxonomy" id="22663"/>
    <lineage>
        <taxon>Eukaryota</taxon>
        <taxon>Viridiplantae</taxon>
        <taxon>Streptophyta</taxon>
        <taxon>Embryophyta</taxon>
        <taxon>Tracheophyta</taxon>
        <taxon>Spermatophyta</taxon>
        <taxon>Magnoliopsida</taxon>
        <taxon>eudicotyledons</taxon>
        <taxon>Gunneridae</taxon>
        <taxon>Pentapetalae</taxon>
        <taxon>rosids</taxon>
        <taxon>malvids</taxon>
        <taxon>Myrtales</taxon>
        <taxon>Lythraceae</taxon>
        <taxon>Punica</taxon>
    </lineage>
</organism>
<reference evidence="4" key="3">
    <citation type="journal article" date="2020" name="Plant Biotechnol. J.">
        <title>The pomegranate (Punica granatum L.) draft genome dissects genetic divergence between soft- and hard-seeded cultivars.</title>
        <authorList>
            <person name="Luo X."/>
            <person name="Li H."/>
            <person name="Wu Z."/>
            <person name="Yao W."/>
            <person name="Zhao P."/>
            <person name="Cao D."/>
            <person name="Yu H."/>
            <person name="Li K."/>
            <person name="Poudel K."/>
            <person name="Zhao D."/>
            <person name="Zhang F."/>
            <person name="Xia X."/>
            <person name="Chen L."/>
            <person name="Wang Q."/>
            <person name="Jing D."/>
            <person name="Cao S."/>
        </authorList>
    </citation>
    <scope>NUCLEOTIDE SEQUENCE [LARGE SCALE GENOMIC DNA]</scope>
</reference>
<dbReference type="Proteomes" id="UP000197138">
    <property type="component" value="Unassembled WGS sequence"/>
</dbReference>
<reference evidence="3" key="1">
    <citation type="journal article" date="2017" name="Plant J.">
        <title>The pomegranate (Punica granatum L.) genome and the genomics of punicalagin biosynthesis.</title>
        <authorList>
            <person name="Qin G."/>
            <person name="Xu C."/>
            <person name="Ming R."/>
            <person name="Tang H."/>
            <person name="Guyot R."/>
            <person name="Kramer E.M."/>
            <person name="Hu Y."/>
            <person name="Yi X."/>
            <person name="Qi Y."/>
            <person name="Xu X."/>
            <person name="Gao Z."/>
            <person name="Pan H."/>
            <person name="Jian J."/>
            <person name="Tian Y."/>
            <person name="Yue Z."/>
            <person name="Xu Y."/>
        </authorList>
    </citation>
    <scope>NUCLEOTIDE SEQUENCE [LARGE SCALE GENOMIC DNA]</scope>
    <source>
        <strain evidence="3">cv. Dabenzi</strain>
    </source>
</reference>
<evidence type="ECO:0000313" key="3">
    <source>
        <dbReference type="Proteomes" id="UP000197138"/>
    </source>
</evidence>
<reference evidence="5" key="4">
    <citation type="submission" date="2025-04" db="UniProtKB">
        <authorList>
            <consortium name="RefSeq"/>
        </authorList>
    </citation>
    <scope>IDENTIFICATION</scope>
    <source>
        <tissue evidence="5">Leaf</tissue>
    </source>
</reference>
<sequence length="149" mass="16039">MGGGSSHCPPFSPIPSMASLSREPGSELSPALECSREKGRQIGVGSTTPLPIAPLRRRRRPVTESSHSPRPISRRPELRPAVQIQPSPCAHEQPITKDWSFLSSNLPLGRPWGLGFAEEPGVERFGSPRGRPYCTGGSDPGGWGSEYEA</sequence>
<reference evidence="2" key="2">
    <citation type="submission" date="2017-06" db="EMBL/GenBank/DDBJ databases">
        <title>The pomegranate genome and the genomics of punicalagin biosynthesis.</title>
        <authorList>
            <person name="Xu C."/>
        </authorList>
    </citation>
    <scope>NUCLEOTIDE SEQUENCE [LARGE SCALE GENOMIC DNA]</scope>
    <source>
        <tissue evidence="2">Fresh leaf</tissue>
    </source>
</reference>
<evidence type="ECO:0000313" key="5">
    <source>
        <dbReference type="RefSeq" id="XP_031381133.1"/>
    </source>
</evidence>
<feature type="region of interest" description="Disordered" evidence="1">
    <location>
        <begin position="1"/>
        <end position="80"/>
    </location>
</feature>
<feature type="compositionally biased region" description="Gly residues" evidence="1">
    <location>
        <begin position="138"/>
        <end position="149"/>
    </location>
</feature>
<proteinExistence type="predicted"/>
<accession>A0A218X397</accession>
<keyword evidence="4" id="KW-1185">Reference proteome</keyword>
<dbReference type="Proteomes" id="UP000515151">
    <property type="component" value="Chromosome 2"/>
</dbReference>
<protein>
    <submittedName>
        <fullName evidence="5">Uncharacterized protein LOC116195879</fullName>
    </submittedName>
</protein>
<evidence type="ECO:0000313" key="2">
    <source>
        <dbReference type="EMBL" id="OWM78961.1"/>
    </source>
</evidence>
<feature type="region of interest" description="Disordered" evidence="1">
    <location>
        <begin position="123"/>
        <end position="149"/>
    </location>
</feature>
<dbReference type="RefSeq" id="XP_031381133.1">
    <property type="nucleotide sequence ID" value="XM_031525273.1"/>
</dbReference>
<dbReference type="EMBL" id="MTKT01002492">
    <property type="protein sequence ID" value="OWM78961.1"/>
    <property type="molecule type" value="Genomic_DNA"/>
</dbReference>
<gene>
    <name evidence="5" type="primary">LOC116195879</name>
    <name evidence="2" type="ORF">CDL15_Pgr003132</name>
</gene>
<dbReference type="GeneID" id="116195879"/>
<evidence type="ECO:0000313" key="4">
    <source>
        <dbReference type="Proteomes" id="UP000515151"/>
    </source>
</evidence>